<gene>
    <name evidence="3" type="ORF">J2Z20_000754</name>
</gene>
<evidence type="ECO:0000256" key="2">
    <source>
        <dbReference type="SAM" id="Phobius"/>
    </source>
</evidence>
<dbReference type="RefSeq" id="WP_209845551.1">
    <property type="nucleotide sequence ID" value="NZ_CBCRVE010000001.1"/>
</dbReference>
<organism evidence="3 4">
    <name type="scientific">Paenibacillus sediminis</name>
    <dbReference type="NCBI Taxonomy" id="664909"/>
    <lineage>
        <taxon>Bacteria</taxon>
        <taxon>Bacillati</taxon>
        <taxon>Bacillota</taxon>
        <taxon>Bacilli</taxon>
        <taxon>Bacillales</taxon>
        <taxon>Paenibacillaceae</taxon>
        <taxon>Paenibacillus</taxon>
    </lineage>
</organism>
<feature type="transmembrane region" description="Helical" evidence="2">
    <location>
        <begin position="69"/>
        <end position="88"/>
    </location>
</feature>
<dbReference type="EMBL" id="JAGGKP010000001">
    <property type="protein sequence ID" value="MBP1935893.1"/>
    <property type="molecule type" value="Genomic_DNA"/>
</dbReference>
<name>A0ABS4H045_9BACL</name>
<sequence>MSRSWERKVRRNSQQLSKQRKKHGLPATGAGVSAGDVYYGRNFIFPITLIALGLIYLLLGIYSKPKESMWVYWLTTGMYVLLGVMIFVRRPYLRVDKNTLVTTKFNRQRFLEAQDIVKISVQSGSVVIEHKNRGGNWVFTRLINRYDIQAMGERLERFAAAHKIPFVNEAKQSS</sequence>
<evidence type="ECO:0008006" key="5">
    <source>
        <dbReference type="Google" id="ProtNLM"/>
    </source>
</evidence>
<reference evidence="3 4" key="1">
    <citation type="submission" date="2021-03" db="EMBL/GenBank/DDBJ databases">
        <title>Genomic Encyclopedia of Type Strains, Phase IV (KMG-IV): sequencing the most valuable type-strain genomes for metagenomic binning, comparative biology and taxonomic classification.</title>
        <authorList>
            <person name="Goeker M."/>
        </authorList>
    </citation>
    <scope>NUCLEOTIDE SEQUENCE [LARGE SCALE GENOMIC DNA]</scope>
    <source>
        <strain evidence="3 4">DSM 23491</strain>
    </source>
</reference>
<keyword evidence="4" id="KW-1185">Reference proteome</keyword>
<feature type="transmembrane region" description="Helical" evidence="2">
    <location>
        <begin position="43"/>
        <end position="63"/>
    </location>
</feature>
<accession>A0ABS4H045</accession>
<keyword evidence="2" id="KW-0472">Membrane</keyword>
<protein>
    <recommendedName>
        <fullName evidence="5">Methyltransferase</fullName>
    </recommendedName>
</protein>
<evidence type="ECO:0000313" key="4">
    <source>
        <dbReference type="Proteomes" id="UP001519273"/>
    </source>
</evidence>
<comment type="caution">
    <text evidence="3">The sequence shown here is derived from an EMBL/GenBank/DDBJ whole genome shotgun (WGS) entry which is preliminary data.</text>
</comment>
<keyword evidence="2" id="KW-1133">Transmembrane helix</keyword>
<proteinExistence type="predicted"/>
<evidence type="ECO:0000313" key="3">
    <source>
        <dbReference type="EMBL" id="MBP1935893.1"/>
    </source>
</evidence>
<keyword evidence="2" id="KW-0812">Transmembrane</keyword>
<feature type="region of interest" description="Disordered" evidence="1">
    <location>
        <begin position="1"/>
        <end position="27"/>
    </location>
</feature>
<dbReference type="Proteomes" id="UP001519273">
    <property type="component" value="Unassembled WGS sequence"/>
</dbReference>
<evidence type="ECO:0000256" key="1">
    <source>
        <dbReference type="SAM" id="MobiDB-lite"/>
    </source>
</evidence>